<accession>A0A1Q4HL57</accession>
<feature type="compositionally biased region" description="Basic and acidic residues" evidence="1">
    <location>
        <begin position="109"/>
        <end position="130"/>
    </location>
</feature>
<reference evidence="2 3" key="1">
    <citation type="submission" date="2017-10" db="EMBL/GenBank/DDBJ databases">
        <title>The new phylogeny of genus Mycobacterium.</title>
        <authorList>
            <person name="Tortoli E."/>
            <person name="Trovato A."/>
            <person name="Cirillo D.M."/>
        </authorList>
    </citation>
    <scope>NUCLEOTIDE SEQUENCE [LARGE SCALE GENOMIC DNA]</scope>
    <source>
        <strain evidence="2 3">IP141170001</strain>
    </source>
</reference>
<feature type="region of interest" description="Disordered" evidence="1">
    <location>
        <begin position="107"/>
        <end position="130"/>
    </location>
</feature>
<gene>
    <name evidence="2" type="ORF">CRI78_02510</name>
</gene>
<dbReference type="EMBL" id="PDCR01000002">
    <property type="protein sequence ID" value="PEG56258.1"/>
    <property type="molecule type" value="Genomic_DNA"/>
</dbReference>
<organism evidence="2 3">
    <name type="scientific">Mycolicibacterium diernhoferi</name>
    <dbReference type="NCBI Taxonomy" id="1801"/>
    <lineage>
        <taxon>Bacteria</taxon>
        <taxon>Bacillati</taxon>
        <taxon>Actinomycetota</taxon>
        <taxon>Actinomycetes</taxon>
        <taxon>Mycobacteriales</taxon>
        <taxon>Mycobacteriaceae</taxon>
        <taxon>Mycolicibacterium</taxon>
    </lineage>
</organism>
<sequence>MPENDGEEPTIPKYPTGLKARGRRLWRELHEAADFGDSPEARLIAEEACYLADEIERLRRIVRKAGADTRVTGYNGQPVSMPEADDLRKNQGILLSMIKSLRLPDDDDTRLTRSEIGKRGADARWGRRSQ</sequence>
<dbReference type="OrthoDB" id="4426978at2"/>
<name>A0A1Q4HL57_9MYCO</name>
<dbReference type="Proteomes" id="UP000220340">
    <property type="component" value="Unassembled WGS sequence"/>
</dbReference>
<evidence type="ECO:0008006" key="4">
    <source>
        <dbReference type="Google" id="ProtNLM"/>
    </source>
</evidence>
<dbReference type="RefSeq" id="WP_079244142.1">
    <property type="nucleotide sequence ID" value="NZ_BAAATC010000018.1"/>
</dbReference>
<evidence type="ECO:0000313" key="2">
    <source>
        <dbReference type="EMBL" id="PEG56258.1"/>
    </source>
</evidence>
<evidence type="ECO:0000313" key="3">
    <source>
        <dbReference type="Proteomes" id="UP000220340"/>
    </source>
</evidence>
<evidence type="ECO:0000256" key="1">
    <source>
        <dbReference type="SAM" id="MobiDB-lite"/>
    </source>
</evidence>
<proteinExistence type="predicted"/>
<dbReference type="AlphaFoldDB" id="A0A1Q4HL57"/>
<comment type="caution">
    <text evidence="2">The sequence shown here is derived from an EMBL/GenBank/DDBJ whole genome shotgun (WGS) entry which is preliminary data.</text>
</comment>
<protein>
    <recommendedName>
        <fullName evidence="4">Terminase</fullName>
    </recommendedName>
</protein>
<keyword evidence="3" id="KW-1185">Reference proteome</keyword>